<keyword evidence="2" id="KW-0812">Transmembrane</keyword>
<evidence type="ECO:0000313" key="3">
    <source>
        <dbReference type="EMBL" id="GGK80978.1"/>
    </source>
</evidence>
<dbReference type="Proteomes" id="UP000662111">
    <property type="component" value="Unassembled WGS sequence"/>
</dbReference>
<evidence type="ECO:0008006" key="5">
    <source>
        <dbReference type="Google" id="ProtNLM"/>
    </source>
</evidence>
<evidence type="ECO:0000313" key="4">
    <source>
        <dbReference type="Proteomes" id="UP000662111"/>
    </source>
</evidence>
<gene>
    <name evidence="3" type="ORF">GCM10011509_31820</name>
</gene>
<feature type="transmembrane region" description="Helical" evidence="2">
    <location>
        <begin position="6"/>
        <end position="29"/>
    </location>
</feature>
<evidence type="ECO:0000256" key="1">
    <source>
        <dbReference type="SAM" id="MobiDB-lite"/>
    </source>
</evidence>
<keyword evidence="2" id="KW-1133">Transmembrane helix</keyword>
<protein>
    <recommendedName>
        <fullName evidence="5">LapA family protein</fullName>
    </recommendedName>
</protein>
<organism evidence="3 4">
    <name type="scientific">Ornithinimicrobium pekingense</name>
    <dbReference type="NCBI Taxonomy" id="384677"/>
    <lineage>
        <taxon>Bacteria</taxon>
        <taxon>Bacillati</taxon>
        <taxon>Actinomycetota</taxon>
        <taxon>Actinomycetes</taxon>
        <taxon>Micrococcales</taxon>
        <taxon>Ornithinimicrobiaceae</taxon>
        <taxon>Ornithinimicrobium</taxon>
    </lineage>
</organism>
<accession>A0ABQ2FBX0</accession>
<dbReference type="RefSeq" id="WP_022922434.1">
    <property type="nucleotide sequence ID" value="NZ_BMLB01000007.1"/>
</dbReference>
<reference evidence="4" key="1">
    <citation type="journal article" date="2019" name="Int. J. Syst. Evol. Microbiol.">
        <title>The Global Catalogue of Microorganisms (GCM) 10K type strain sequencing project: providing services to taxonomists for standard genome sequencing and annotation.</title>
        <authorList>
            <consortium name="The Broad Institute Genomics Platform"/>
            <consortium name="The Broad Institute Genome Sequencing Center for Infectious Disease"/>
            <person name="Wu L."/>
            <person name="Ma J."/>
        </authorList>
    </citation>
    <scope>NUCLEOTIDE SEQUENCE [LARGE SCALE GENOMIC DNA]</scope>
    <source>
        <strain evidence="4">CGMCC 1.5362</strain>
    </source>
</reference>
<keyword evidence="2" id="KW-0472">Membrane</keyword>
<dbReference type="EMBL" id="BMLB01000007">
    <property type="protein sequence ID" value="GGK80978.1"/>
    <property type="molecule type" value="Genomic_DNA"/>
</dbReference>
<name>A0ABQ2FBX0_9MICO</name>
<feature type="compositionally biased region" description="Basic and acidic residues" evidence="1">
    <location>
        <begin position="53"/>
        <end position="85"/>
    </location>
</feature>
<feature type="region of interest" description="Disordered" evidence="1">
    <location>
        <begin position="53"/>
        <end position="91"/>
    </location>
</feature>
<proteinExistence type="predicted"/>
<evidence type="ECO:0000256" key="2">
    <source>
        <dbReference type="SAM" id="Phobius"/>
    </source>
</evidence>
<keyword evidence="4" id="KW-1185">Reference proteome</keyword>
<comment type="caution">
    <text evidence="3">The sequence shown here is derived from an EMBL/GenBank/DDBJ whole genome shotgun (WGS) entry which is preliminary data.</text>
</comment>
<sequence length="91" mass="10227">MNTTSVAVTAGMGGFLVLFGLMIVVWLLGRDMTRRLRRMRLAEERRVEAVLRERAAARDRKPGAAQKVEHGVRPERDGQDEREQEGPDPVG</sequence>